<dbReference type="Pfam" id="PF14385">
    <property type="entry name" value="DUF4416"/>
    <property type="match status" value="1"/>
</dbReference>
<organism evidence="1 2">
    <name type="scientific">Winmispira thermophila (strain ATCC 49972 / DSM 6192 / RI 19.B1)</name>
    <name type="common">Spirochaeta thermophila</name>
    <dbReference type="NCBI Taxonomy" id="665571"/>
    <lineage>
        <taxon>Bacteria</taxon>
        <taxon>Pseudomonadati</taxon>
        <taxon>Spirochaetota</taxon>
        <taxon>Spirochaetia</taxon>
        <taxon>Winmispirales</taxon>
        <taxon>Winmispiraceae</taxon>
        <taxon>Winmispira</taxon>
    </lineage>
</organism>
<dbReference type="RefSeq" id="WP_013313198.1">
    <property type="nucleotide sequence ID" value="NC_014484.1"/>
</dbReference>
<proteinExistence type="predicted"/>
<accession>E0RPP3</accession>
<name>E0RPP3_WINT6</name>
<dbReference type="AlphaFoldDB" id="E0RPP3"/>
<protein>
    <submittedName>
        <fullName evidence="1">GTP-binding protein</fullName>
    </submittedName>
</protein>
<dbReference type="Proteomes" id="UP000001296">
    <property type="component" value="Chromosome"/>
</dbReference>
<dbReference type="eggNOG" id="ENOG5032RQK">
    <property type="taxonomic scope" value="Bacteria"/>
</dbReference>
<sequence length="185" mass="22027">MGLSRSFEPWNLFVGVLLSSEVYALDVQRVLEMEWGPVDFVSDLMPFRYTSYYDKEMGGGILRWFLSFERLVDPSRLWEFKVRSNELEDRWREGGRRNVNLDPGLLNLSRVVLASTKDHAHRIPLQEGIYAEVTLVYREKRFSTLPWTYPDYRSREYQEVFKRMRRLYVEKRRMWLKQGGGEAGG</sequence>
<reference key="1">
    <citation type="submission" date="2009-08" db="EMBL/GenBank/DDBJ databases">
        <title>The genome sequence of Spirochaeta thermophila DSM6192.</title>
        <authorList>
            <person name="Angelov A."/>
            <person name="Mientus M."/>
            <person name="Wittenberg S."/>
            <person name="Lehmann R."/>
            <person name="Liesegang H."/>
            <person name="Daniel R."/>
            <person name="Liebl W."/>
        </authorList>
    </citation>
    <scope>NUCLEOTIDE SEQUENCE</scope>
    <source>
        <strain>DSM 6192</strain>
    </source>
</reference>
<dbReference type="PaxDb" id="665571-STHERM_c03850"/>
<dbReference type="KEGG" id="sta:STHERM_c03850"/>
<dbReference type="HOGENOM" id="CLU_114103_0_0_12"/>
<gene>
    <name evidence="1" type="ordered locus">STHERM_c03850</name>
</gene>
<dbReference type="InterPro" id="IPR025529">
    <property type="entry name" value="DUF4416"/>
</dbReference>
<dbReference type="EMBL" id="CP001698">
    <property type="protein sequence ID" value="ADN01357.1"/>
    <property type="molecule type" value="Genomic_DNA"/>
</dbReference>
<evidence type="ECO:0000313" key="2">
    <source>
        <dbReference type="Proteomes" id="UP000001296"/>
    </source>
</evidence>
<evidence type="ECO:0000313" key="1">
    <source>
        <dbReference type="EMBL" id="ADN01357.1"/>
    </source>
</evidence>
<reference evidence="1 2" key="2">
    <citation type="journal article" date="2010" name="J. Bacteriol.">
        <title>Genome sequence of the polysaccharide-degrading, thermophilic anaerobe Spirochaeta thermophila DSM 6192.</title>
        <authorList>
            <person name="Angelov A."/>
            <person name="Liebl S."/>
            <person name="Ballschmiter M."/>
            <person name="Bomeke M."/>
            <person name="Lehmann R."/>
            <person name="Liesegang H."/>
            <person name="Daniel R."/>
            <person name="Liebl W."/>
        </authorList>
    </citation>
    <scope>NUCLEOTIDE SEQUENCE [LARGE SCALE GENOMIC DNA]</scope>
    <source>
        <strain evidence="2">ATCC 49972 / DSM 6192 / RI 19.B1</strain>
    </source>
</reference>